<dbReference type="GO" id="GO:0005576">
    <property type="term" value="C:extracellular region"/>
    <property type="evidence" value="ECO:0007669"/>
    <property type="project" value="TreeGrafter"/>
</dbReference>
<feature type="compositionally biased region" description="Pro residues" evidence="1">
    <location>
        <begin position="354"/>
        <end position="363"/>
    </location>
</feature>
<dbReference type="Pfam" id="PF11887">
    <property type="entry name" value="Mce4_CUP1"/>
    <property type="match status" value="1"/>
</dbReference>
<feature type="region of interest" description="Disordered" evidence="1">
    <location>
        <begin position="327"/>
        <end position="446"/>
    </location>
</feature>
<proteinExistence type="predicted"/>
<feature type="compositionally biased region" description="Gly residues" evidence="1">
    <location>
        <begin position="409"/>
        <end position="423"/>
    </location>
</feature>
<dbReference type="GO" id="GO:0051701">
    <property type="term" value="P:biological process involved in interaction with host"/>
    <property type="evidence" value="ECO:0007669"/>
    <property type="project" value="TreeGrafter"/>
</dbReference>
<protein>
    <submittedName>
        <fullName evidence="4">Virulence factor Mce family protein</fullName>
    </submittedName>
</protein>
<feature type="domain" description="Mammalian cell entry C-terminal" evidence="3">
    <location>
        <begin position="124"/>
        <end position="344"/>
    </location>
</feature>
<organism evidence="4 5">
    <name type="scientific">Actinopolyspora righensis</name>
    <dbReference type="NCBI Taxonomy" id="995060"/>
    <lineage>
        <taxon>Bacteria</taxon>
        <taxon>Bacillati</taxon>
        <taxon>Actinomycetota</taxon>
        <taxon>Actinomycetes</taxon>
        <taxon>Actinopolysporales</taxon>
        <taxon>Actinopolysporaceae</taxon>
        <taxon>Actinopolyspora</taxon>
        <taxon>Actinopolyspora alba group</taxon>
    </lineage>
</organism>
<name>A0A1I6Z8X8_9ACTN</name>
<dbReference type="InterPro" id="IPR052336">
    <property type="entry name" value="MlaD_Phospholipid_Transporter"/>
</dbReference>
<evidence type="ECO:0000256" key="1">
    <source>
        <dbReference type="SAM" id="MobiDB-lite"/>
    </source>
</evidence>
<dbReference type="Proteomes" id="UP000199165">
    <property type="component" value="Unassembled WGS sequence"/>
</dbReference>
<dbReference type="EMBL" id="FPAT01000004">
    <property type="protein sequence ID" value="SFT59155.1"/>
    <property type="molecule type" value="Genomic_DNA"/>
</dbReference>
<feature type="compositionally biased region" description="Low complexity" evidence="1">
    <location>
        <begin position="398"/>
        <end position="408"/>
    </location>
</feature>
<feature type="compositionally biased region" description="Basic and acidic residues" evidence="1">
    <location>
        <begin position="327"/>
        <end position="343"/>
    </location>
</feature>
<feature type="domain" description="Mce/MlaD" evidence="2">
    <location>
        <begin position="41"/>
        <end position="115"/>
    </location>
</feature>
<feature type="compositionally biased region" description="Low complexity" evidence="1">
    <location>
        <begin position="424"/>
        <end position="439"/>
    </location>
</feature>
<dbReference type="STRING" id="995060.SAMN04487904_10491"/>
<keyword evidence="5" id="KW-1185">Reference proteome</keyword>
<sequence length="486" mass="52211">MSRRGPGPVKRRLMGLALLMSMVLFVSLTVAIYQKAFKPVVEVQLRAASAGNQLRPRSDVKVRGMLVGKVREVSAAGDGATLRLALEPDKVGSIPSNVTARLLPKSLFGSRYVSLRIPDRPAGTHLSEGDVITQDRTETSVELQNVLSDTLEVLRAVQPSELSATLNALSTALDGRGEDIGRTLTRLNTYLEGINPSVPDLKRNLREVVGFARTYEQAAPDALNALDNLTTTSRTLVEQREQLRVLTRQTTRTSDDLRGFLAENRDNLIRLNSSARPTMDVLAKYAPEYRCFLDDMAEFIPRIDRAFGKGTDEPGLHITLEITSDRGKYVPGRDEPAFRDKRGPRCYNFENAPTPFPQYPPDGPVKDGSYKPPPAKTSNGGLNPPSGIEDYLPGGEGADSPASDSPGGDSSGGGGDDSSGSGGDDSAASTSPQSATTGSELVNSPAEREFVSTVLAPTMNVSPERVPGWSSLLVGPLLRGSEVSYE</sequence>
<gene>
    <name evidence="4" type="ORF">SAMN04487904_10491</name>
</gene>
<evidence type="ECO:0000313" key="5">
    <source>
        <dbReference type="Proteomes" id="UP000199165"/>
    </source>
</evidence>
<reference evidence="5" key="1">
    <citation type="submission" date="2016-10" db="EMBL/GenBank/DDBJ databases">
        <authorList>
            <person name="Varghese N."/>
            <person name="Submissions S."/>
        </authorList>
    </citation>
    <scope>NUCLEOTIDE SEQUENCE [LARGE SCALE GENOMIC DNA]</scope>
    <source>
        <strain evidence="5">DSM 45501</strain>
    </source>
</reference>
<dbReference type="AlphaFoldDB" id="A0A1I6Z8X8"/>
<evidence type="ECO:0000259" key="2">
    <source>
        <dbReference type="Pfam" id="PF02470"/>
    </source>
</evidence>
<dbReference type="Pfam" id="PF02470">
    <property type="entry name" value="MlaD"/>
    <property type="match status" value="1"/>
</dbReference>
<dbReference type="PANTHER" id="PTHR33371:SF19">
    <property type="entry name" value="MCE-FAMILY PROTEIN MCE4A"/>
    <property type="match status" value="1"/>
</dbReference>
<dbReference type="InterPro" id="IPR024516">
    <property type="entry name" value="Mce_C"/>
</dbReference>
<dbReference type="InterPro" id="IPR005693">
    <property type="entry name" value="Mce"/>
</dbReference>
<evidence type="ECO:0000259" key="3">
    <source>
        <dbReference type="Pfam" id="PF11887"/>
    </source>
</evidence>
<dbReference type="PANTHER" id="PTHR33371">
    <property type="entry name" value="INTERMEMBRANE PHOSPHOLIPID TRANSPORT SYSTEM BINDING PROTEIN MLAD-RELATED"/>
    <property type="match status" value="1"/>
</dbReference>
<evidence type="ECO:0000313" key="4">
    <source>
        <dbReference type="EMBL" id="SFT59155.1"/>
    </source>
</evidence>
<dbReference type="RefSeq" id="WP_092976547.1">
    <property type="nucleotide sequence ID" value="NZ_FPAT01000004.1"/>
</dbReference>
<dbReference type="NCBIfam" id="TIGR00996">
    <property type="entry name" value="Mtu_fam_mce"/>
    <property type="match status" value="1"/>
</dbReference>
<accession>A0A1I6Z8X8</accession>
<dbReference type="InterPro" id="IPR003399">
    <property type="entry name" value="Mce/MlaD"/>
</dbReference>